<name>A0AAT9HVN8_9ACTN</name>
<dbReference type="Pfam" id="PF07819">
    <property type="entry name" value="PGAP1"/>
    <property type="match status" value="1"/>
</dbReference>
<sequence length="266" mass="28935">MVLHDEAVLEFPYDWRLSVESSARRLTEAALRHLRDWRAHPAGRASAFRRSADRPKLVLVAHSMGGLVAQAALAASPELADATRDLITIGTPFHGIPGVAGFLGSDSRLRRSSWLRQLGEAARTMPGFYDLLPDTRCVVTPDGDLRRLTVEDIGAIGGDKSLALEAEEARHRRAAAAWGPTQLHTIAGTSQPTPRTMTLVNGEVRFSPDIPRPDEDGDPADGPRAWTAPADEEGTVWCRCPARRPPGPPPGCPWWDSTVRCPPARP</sequence>
<dbReference type="GO" id="GO:0016788">
    <property type="term" value="F:hydrolase activity, acting on ester bonds"/>
    <property type="evidence" value="ECO:0007669"/>
    <property type="project" value="InterPro"/>
</dbReference>
<reference evidence="3" key="2">
    <citation type="submission" date="2024-07" db="EMBL/GenBank/DDBJ databases">
        <title>Streptomyces haneummycinica sp. nov., a new antibiotic-producing actinobacterium isolated from marine sediment.</title>
        <authorList>
            <person name="Uemura M."/>
            <person name="Hamada M."/>
            <person name="Hirano S."/>
            <person name="Kobayashi K."/>
            <person name="Ohshiro T."/>
            <person name="Kobayashi T."/>
            <person name="Terahara T."/>
        </authorList>
    </citation>
    <scope>NUCLEOTIDE SEQUENCE</scope>
    <source>
        <strain evidence="3">KM77-8</strain>
    </source>
</reference>
<dbReference type="EMBL" id="AP035768">
    <property type="protein sequence ID" value="BFO21434.1"/>
    <property type="molecule type" value="Genomic_DNA"/>
</dbReference>
<dbReference type="SUPFAM" id="SSF53474">
    <property type="entry name" value="alpha/beta-Hydrolases"/>
    <property type="match status" value="1"/>
</dbReference>
<feature type="domain" description="GPI inositol-deacylase PGAP1-like alpha/beta" evidence="2">
    <location>
        <begin position="53"/>
        <end position="95"/>
    </location>
</feature>
<organism evidence="3">
    <name type="scientific">Streptomyces haneummycinicus</name>
    <dbReference type="NCBI Taxonomy" id="3074435"/>
    <lineage>
        <taxon>Bacteria</taxon>
        <taxon>Bacillati</taxon>
        <taxon>Actinomycetota</taxon>
        <taxon>Actinomycetes</taxon>
        <taxon>Kitasatosporales</taxon>
        <taxon>Streptomycetaceae</taxon>
        <taxon>Streptomyces</taxon>
    </lineage>
</organism>
<reference evidence="3" key="1">
    <citation type="submission" date="2024-06" db="EMBL/GenBank/DDBJ databases">
        <authorList>
            <consortium name="consrtm"/>
            <person name="Uemura M."/>
            <person name="Terahara T."/>
        </authorList>
    </citation>
    <scope>NUCLEOTIDE SEQUENCE</scope>
    <source>
        <strain evidence="3">KM77-8</strain>
    </source>
</reference>
<feature type="region of interest" description="Disordered" evidence="1">
    <location>
        <begin position="205"/>
        <end position="234"/>
    </location>
</feature>
<evidence type="ECO:0000256" key="1">
    <source>
        <dbReference type="SAM" id="MobiDB-lite"/>
    </source>
</evidence>
<gene>
    <name evidence="3" type="ORF">SHKM778_78220</name>
</gene>
<evidence type="ECO:0000259" key="2">
    <source>
        <dbReference type="Pfam" id="PF07819"/>
    </source>
</evidence>
<accession>A0AAT9HVN8</accession>
<dbReference type="Gene3D" id="3.40.50.1820">
    <property type="entry name" value="alpha/beta hydrolase"/>
    <property type="match status" value="1"/>
</dbReference>
<proteinExistence type="predicted"/>
<evidence type="ECO:0000313" key="3">
    <source>
        <dbReference type="EMBL" id="BFO21434.1"/>
    </source>
</evidence>
<protein>
    <recommendedName>
        <fullName evidence="2">GPI inositol-deacylase PGAP1-like alpha/beta domain-containing protein</fullName>
    </recommendedName>
</protein>
<dbReference type="AlphaFoldDB" id="A0AAT9HVN8"/>
<dbReference type="InterPro" id="IPR012908">
    <property type="entry name" value="PGAP1-ab_dom-like"/>
</dbReference>
<dbReference type="InterPro" id="IPR029058">
    <property type="entry name" value="AB_hydrolase_fold"/>
</dbReference>